<feature type="compositionally biased region" description="Polar residues" evidence="3">
    <location>
        <begin position="389"/>
        <end position="405"/>
    </location>
</feature>
<dbReference type="CDD" id="cd08681">
    <property type="entry name" value="C2_fungal_Inn1p-like"/>
    <property type="match status" value="1"/>
</dbReference>
<feature type="compositionally biased region" description="Polar residues" evidence="3">
    <location>
        <begin position="630"/>
        <end position="641"/>
    </location>
</feature>
<feature type="region of interest" description="Disordered" evidence="3">
    <location>
        <begin position="68"/>
        <end position="92"/>
    </location>
</feature>
<feature type="compositionally biased region" description="Pro residues" evidence="3">
    <location>
        <begin position="610"/>
        <end position="620"/>
    </location>
</feature>
<feature type="compositionally biased region" description="Polar residues" evidence="3">
    <location>
        <begin position="304"/>
        <end position="315"/>
    </location>
</feature>
<dbReference type="GO" id="GO:0046872">
    <property type="term" value="F:metal ion binding"/>
    <property type="evidence" value="ECO:0007669"/>
    <property type="project" value="UniProtKB-KW"/>
</dbReference>
<reference evidence="5" key="2">
    <citation type="journal article" name="Front. Microbiol.">
        <title>Degradative Capacity of Two Strains of Rhodonia placenta: From Phenotype to Genotype.</title>
        <authorList>
            <person name="Kolle M."/>
            <person name="Horta M.A.C."/>
            <person name="Nowrousian M."/>
            <person name="Ohm R.A."/>
            <person name="Benz J.P."/>
            <person name="Pilgard A."/>
        </authorList>
    </citation>
    <scope>NUCLEOTIDE SEQUENCE</scope>
    <source>
        <strain evidence="5">FPRL280</strain>
    </source>
</reference>
<sequence>MSNPPREIGTLIVVILKARNLPNKRHIGKQDPYCTVVLNGEKRRTKAIRKGGQHPEWDEEIRFTVYEDPNGEPTRTVNGDGTPPPPPPKSVVKGPPKIQGGCFMALACYAEDLREPDLIGETKVDLTEVLTKGETDEWFTLMYKEKYCGEVYLELTFWSNEPEPKKKNSSKPKGQKQYGGPGSFVPAGEPSSQTDLDVPPSLRPSHSVAQLGLYVAPYETSRSRHSVADSLTSSFSELGIVDQGSRRQSFPPQHTGYPPGPASSVGFQDQQVVSHQTSFSFQQPAYSEGSGSYSYPSDVPAHSTGASYHQSTMSMSHDPYQPSYETTHTPPSSYQPPPSIAHSSAPTPAPAGYAPPVRIPIPSSSFSGLTQPPVGSSGFMPSGPPPPSTNYHQSVPQLPPSSNGFPYQHPLPQPGQSQVRRRQSSLPVPPPGGPPGMYQPPSRGPSGTFSPPIPGQQGSYNPPQISSPTSYNGPTSPALARAPSGSFSTQGSQTGLYAQSTGGSALLYNQQTGAQPGSYNPPGPQPASLYNSIPPPPPLPRHRSVSPAPYQPNGQAQALGPSPTVPPQSQFQPPVQNGLVPPQQKISRRPSLPSPPNMGYNQPQYAYQALPPPPPPPNMPPHAQYEPISTLPSGSQSQTFNPGPLPRPPAQPNGQPQYIPPSLNQPSWGTWSPPIEPGW</sequence>
<keyword evidence="2" id="KW-0106">Calcium</keyword>
<feature type="compositionally biased region" description="Polar residues" evidence="3">
    <location>
        <begin position="496"/>
        <end position="518"/>
    </location>
</feature>
<feature type="compositionally biased region" description="Low complexity" evidence="3">
    <location>
        <begin position="567"/>
        <end position="576"/>
    </location>
</feature>
<dbReference type="SMART" id="SM00239">
    <property type="entry name" value="C2"/>
    <property type="match status" value="1"/>
</dbReference>
<dbReference type="InterPro" id="IPR035892">
    <property type="entry name" value="C2_domain_sf"/>
</dbReference>
<evidence type="ECO:0000313" key="5">
    <source>
        <dbReference type="EMBL" id="KAF9821467.1"/>
    </source>
</evidence>
<gene>
    <name evidence="5" type="ORF">IEO21_00713</name>
</gene>
<dbReference type="Pfam" id="PF00168">
    <property type="entry name" value="C2"/>
    <property type="match status" value="2"/>
</dbReference>
<dbReference type="InterPro" id="IPR037791">
    <property type="entry name" value="C2_fungal_Inn1"/>
</dbReference>
<dbReference type="PANTHER" id="PTHR46502:SF2">
    <property type="entry name" value="16 KDA PHLOEM PROTEIN 2"/>
    <property type="match status" value="1"/>
</dbReference>
<dbReference type="PANTHER" id="PTHR46502">
    <property type="entry name" value="C2 DOMAIN-CONTAINING"/>
    <property type="match status" value="1"/>
</dbReference>
<feature type="compositionally biased region" description="Low complexity" evidence="3">
    <location>
        <begin position="372"/>
        <end position="381"/>
    </location>
</feature>
<dbReference type="InterPro" id="IPR000008">
    <property type="entry name" value="C2_dom"/>
</dbReference>
<feature type="region of interest" description="Disordered" evidence="3">
    <location>
        <begin position="245"/>
        <end position="679"/>
    </location>
</feature>
<protein>
    <recommendedName>
        <fullName evidence="4">C2 domain-containing protein</fullName>
    </recommendedName>
</protein>
<dbReference type="PROSITE" id="PS50004">
    <property type="entry name" value="C2"/>
    <property type="match status" value="1"/>
</dbReference>
<comment type="caution">
    <text evidence="5">The sequence shown here is derived from an EMBL/GenBank/DDBJ whole genome shotgun (WGS) entry which is preliminary data.</text>
</comment>
<feature type="compositionally biased region" description="Polar residues" evidence="3">
    <location>
        <begin position="456"/>
        <end position="475"/>
    </location>
</feature>
<keyword evidence="1" id="KW-0479">Metal-binding</keyword>
<accession>A0A8H7U7C4</accession>
<feature type="compositionally biased region" description="Pro residues" evidence="3">
    <location>
        <begin position="427"/>
        <end position="438"/>
    </location>
</feature>
<feature type="compositionally biased region" description="Polar residues" evidence="3">
    <location>
        <begin position="323"/>
        <end position="332"/>
    </location>
</feature>
<dbReference type="EMBL" id="JADOXO010000004">
    <property type="protein sequence ID" value="KAF9821467.1"/>
    <property type="molecule type" value="Genomic_DNA"/>
</dbReference>
<feature type="region of interest" description="Disordered" evidence="3">
    <location>
        <begin position="161"/>
        <end position="203"/>
    </location>
</feature>
<feature type="compositionally biased region" description="Polar residues" evidence="3">
    <location>
        <begin position="652"/>
        <end position="670"/>
    </location>
</feature>
<evidence type="ECO:0000256" key="1">
    <source>
        <dbReference type="ARBA" id="ARBA00022723"/>
    </source>
</evidence>
<evidence type="ECO:0000256" key="3">
    <source>
        <dbReference type="SAM" id="MobiDB-lite"/>
    </source>
</evidence>
<feature type="domain" description="C2" evidence="4">
    <location>
        <begin position="1"/>
        <end position="139"/>
    </location>
</feature>
<evidence type="ECO:0000259" key="4">
    <source>
        <dbReference type="PROSITE" id="PS50004"/>
    </source>
</evidence>
<name>A0A8H7U7C4_9APHY</name>
<organism evidence="5 6">
    <name type="scientific">Rhodonia placenta</name>
    <dbReference type="NCBI Taxonomy" id="104341"/>
    <lineage>
        <taxon>Eukaryota</taxon>
        <taxon>Fungi</taxon>
        <taxon>Dikarya</taxon>
        <taxon>Basidiomycota</taxon>
        <taxon>Agaricomycotina</taxon>
        <taxon>Agaricomycetes</taxon>
        <taxon>Polyporales</taxon>
        <taxon>Adustoporiaceae</taxon>
        <taxon>Rhodonia</taxon>
    </lineage>
</organism>
<dbReference type="Proteomes" id="UP000639403">
    <property type="component" value="Unassembled WGS sequence"/>
</dbReference>
<evidence type="ECO:0000313" key="6">
    <source>
        <dbReference type="Proteomes" id="UP000639403"/>
    </source>
</evidence>
<reference evidence="5" key="1">
    <citation type="submission" date="2020-11" db="EMBL/GenBank/DDBJ databases">
        <authorList>
            <person name="Koelle M."/>
            <person name="Horta M.A.C."/>
            <person name="Nowrousian M."/>
            <person name="Ohm R.A."/>
            <person name="Benz P."/>
            <person name="Pilgard A."/>
        </authorList>
    </citation>
    <scope>NUCLEOTIDE SEQUENCE</scope>
    <source>
        <strain evidence="5">FPRL280</strain>
    </source>
</reference>
<dbReference type="SUPFAM" id="SSF49562">
    <property type="entry name" value="C2 domain (Calcium/lipid-binding domain, CaLB)"/>
    <property type="match status" value="1"/>
</dbReference>
<feature type="compositionally biased region" description="Polar residues" evidence="3">
    <location>
        <begin position="265"/>
        <end position="285"/>
    </location>
</feature>
<dbReference type="AlphaFoldDB" id="A0A8H7U7C4"/>
<feature type="compositionally biased region" description="Low complexity" evidence="3">
    <location>
        <begin position="286"/>
        <end position="297"/>
    </location>
</feature>
<feature type="compositionally biased region" description="Low complexity" evidence="3">
    <location>
        <begin position="600"/>
        <end position="609"/>
    </location>
</feature>
<proteinExistence type="predicted"/>
<evidence type="ECO:0000256" key="2">
    <source>
        <dbReference type="ARBA" id="ARBA00022837"/>
    </source>
</evidence>
<dbReference type="Gene3D" id="2.60.40.150">
    <property type="entry name" value="C2 domain"/>
    <property type="match status" value="1"/>
</dbReference>
<feature type="compositionally biased region" description="Low complexity" evidence="3">
    <location>
        <begin position="484"/>
        <end position="495"/>
    </location>
</feature>